<dbReference type="Gene3D" id="3.40.50.200">
    <property type="entry name" value="Peptidase S8/S53 domain"/>
    <property type="match status" value="1"/>
</dbReference>
<reference evidence="8" key="1">
    <citation type="submission" date="2022-12" db="EMBL/GenBank/DDBJ databases">
        <title>Vibrio parahaemolyticus become highly virulent by producing novel Tc toxins.</title>
        <authorList>
            <person name="Yang F."/>
            <person name="You Y."/>
            <person name="Lai Q."/>
            <person name="Xu L."/>
            <person name="Li F."/>
        </authorList>
    </citation>
    <scope>NUCLEOTIDE SEQUENCE</scope>
    <source>
        <strain evidence="8">Vp-HL-202005</strain>
        <plasmid evidence="8">pHLA</plasmid>
    </source>
</reference>
<dbReference type="InterPro" id="IPR000209">
    <property type="entry name" value="Peptidase_S8/S53_dom"/>
</dbReference>
<keyword evidence="4 5" id="KW-0720">Serine protease</keyword>
<organism evidence="8 9">
    <name type="scientific">Vibrio parahaemolyticus</name>
    <dbReference type="NCBI Taxonomy" id="670"/>
    <lineage>
        <taxon>Bacteria</taxon>
        <taxon>Pseudomonadati</taxon>
        <taxon>Pseudomonadota</taxon>
        <taxon>Gammaproteobacteria</taxon>
        <taxon>Vibrionales</taxon>
        <taxon>Vibrionaceae</taxon>
        <taxon>Vibrio</taxon>
    </lineage>
</organism>
<gene>
    <name evidence="8" type="ORF">O1Q84_26175</name>
</gene>
<dbReference type="InterPro" id="IPR050131">
    <property type="entry name" value="Peptidase_S8_subtilisin-like"/>
</dbReference>
<evidence type="ECO:0000256" key="2">
    <source>
        <dbReference type="ARBA" id="ARBA00022670"/>
    </source>
</evidence>
<feature type="active site" description="Charge relay system" evidence="5">
    <location>
        <position position="125"/>
    </location>
</feature>
<evidence type="ECO:0000256" key="3">
    <source>
        <dbReference type="ARBA" id="ARBA00022801"/>
    </source>
</evidence>
<feature type="signal peptide" evidence="6">
    <location>
        <begin position="1"/>
        <end position="21"/>
    </location>
</feature>
<feature type="chain" id="PRO_5041457235" evidence="6">
    <location>
        <begin position="22"/>
        <end position="490"/>
    </location>
</feature>
<feature type="active site" description="Charge relay system" evidence="5">
    <location>
        <position position="296"/>
    </location>
</feature>
<dbReference type="PROSITE" id="PS51892">
    <property type="entry name" value="SUBTILASE"/>
    <property type="match status" value="1"/>
</dbReference>
<keyword evidence="2 5" id="KW-0645">Protease</keyword>
<evidence type="ECO:0000256" key="4">
    <source>
        <dbReference type="ARBA" id="ARBA00022825"/>
    </source>
</evidence>
<keyword evidence="6" id="KW-0732">Signal</keyword>
<dbReference type="SUPFAM" id="SSF52743">
    <property type="entry name" value="Subtilisin-like"/>
    <property type="match status" value="1"/>
</dbReference>
<dbReference type="InterPro" id="IPR036852">
    <property type="entry name" value="Peptidase_S8/S53_dom_sf"/>
</dbReference>
<feature type="active site" description="Charge relay system" evidence="5">
    <location>
        <position position="83"/>
    </location>
</feature>
<dbReference type="Pfam" id="PF00082">
    <property type="entry name" value="Peptidase_S8"/>
    <property type="match status" value="1"/>
</dbReference>
<protein>
    <submittedName>
        <fullName evidence="8">S8 family serine peptidase</fullName>
    </submittedName>
</protein>
<sequence length="490" mass="52278">MNKITLSLLISAAVFNGYAHANIAEPILFKGVDPLAMSDSTGYHQSQLNTYWADQDLLKGANSISKARDTAKTNNVTRVGVIDGGFLNTPELPFVDGYSFIGTEGYTANFDTPISDRGEHCDIGHGNMVASLIGANPQGDGVKGVADVELVAARALKCSEAKVEDLTAAIKWLSGQEVPGVPLISEPVDVINMSLTLRNTMCGGDVQDAIRVAQDKGITFVAAQGNRGVNYETGLPKDCPGVIGVGSNQLDGYKSGFSNFDVNVDIVAYGDRLSLPTIVDSNNDGALDYTETAGTSLSTPLVTGTIALMLNENPDLTPTEIITILKQSTGKPMVGEAGSGFLNYSCDNGYCGYGVLNAYEAMLQMRKLSEEGVALKSPLAGECDVEFYLDTLGGSIDVCSMGEFKLNDHVTSDNTKIEVYKVSSLDSLDVAGAELVTDTTNGKLMLPNVGNELFAYRMCEKNFVDEYHCFSDELTPLTVSNLEKPHQCNL</sequence>
<evidence type="ECO:0000256" key="5">
    <source>
        <dbReference type="PROSITE-ProRule" id="PRU01240"/>
    </source>
</evidence>
<dbReference type="GO" id="GO:0004252">
    <property type="term" value="F:serine-type endopeptidase activity"/>
    <property type="evidence" value="ECO:0007669"/>
    <property type="project" value="UniProtKB-UniRule"/>
</dbReference>
<accession>A0AA47JN98</accession>
<evidence type="ECO:0000259" key="7">
    <source>
        <dbReference type="Pfam" id="PF00082"/>
    </source>
</evidence>
<evidence type="ECO:0000313" key="9">
    <source>
        <dbReference type="Proteomes" id="UP001156560"/>
    </source>
</evidence>
<proteinExistence type="inferred from homology"/>
<evidence type="ECO:0000256" key="6">
    <source>
        <dbReference type="SAM" id="SignalP"/>
    </source>
</evidence>
<dbReference type="PANTHER" id="PTHR43806:SF11">
    <property type="entry name" value="CEREVISIN-RELATED"/>
    <property type="match status" value="1"/>
</dbReference>
<keyword evidence="8" id="KW-0614">Plasmid</keyword>
<dbReference type="InterPro" id="IPR023828">
    <property type="entry name" value="Peptidase_S8_Ser-AS"/>
</dbReference>
<name>A0AA47JN98_VIBPH</name>
<geneLocation type="plasmid" evidence="8 9">
    <name>pHLA</name>
</geneLocation>
<dbReference type="AlphaFoldDB" id="A0AA47JN98"/>
<dbReference type="EMBL" id="CP114196">
    <property type="protein sequence ID" value="WAT93813.1"/>
    <property type="molecule type" value="Genomic_DNA"/>
</dbReference>
<feature type="domain" description="Peptidase S8/S53" evidence="7">
    <location>
        <begin position="78"/>
        <end position="329"/>
    </location>
</feature>
<dbReference type="RefSeq" id="WP_025633968.1">
    <property type="nucleotide sequence ID" value="NZ_CP114196.1"/>
</dbReference>
<comment type="similarity">
    <text evidence="1 5">Belongs to the peptidase S8 family.</text>
</comment>
<dbReference type="Proteomes" id="UP001156560">
    <property type="component" value="Plasmid pHLA"/>
</dbReference>
<dbReference type="PROSITE" id="PS00138">
    <property type="entry name" value="SUBTILASE_SER"/>
    <property type="match status" value="1"/>
</dbReference>
<evidence type="ECO:0000256" key="1">
    <source>
        <dbReference type="ARBA" id="ARBA00011073"/>
    </source>
</evidence>
<dbReference type="PANTHER" id="PTHR43806">
    <property type="entry name" value="PEPTIDASE S8"/>
    <property type="match status" value="1"/>
</dbReference>
<dbReference type="GO" id="GO:0006508">
    <property type="term" value="P:proteolysis"/>
    <property type="evidence" value="ECO:0007669"/>
    <property type="project" value="UniProtKB-KW"/>
</dbReference>
<keyword evidence="3 5" id="KW-0378">Hydrolase</keyword>
<evidence type="ECO:0000313" key="8">
    <source>
        <dbReference type="EMBL" id="WAT93813.1"/>
    </source>
</evidence>